<organism evidence="2 3">
    <name type="scientific">Ophiocordyceps camponoti-floridani</name>
    <dbReference type="NCBI Taxonomy" id="2030778"/>
    <lineage>
        <taxon>Eukaryota</taxon>
        <taxon>Fungi</taxon>
        <taxon>Dikarya</taxon>
        <taxon>Ascomycota</taxon>
        <taxon>Pezizomycotina</taxon>
        <taxon>Sordariomycetes</taxon>
        <taxon>Hypocreomycetidae</taxon>
        <taxon>Hypocreales</taxon>
        <taxon>Ophiocordycipitaceae</taxon>
        <taxon>Ophiocordyceps</taxon>
    </lineage>
</organism>
<protein>
    <submittedName>
        <fullName evidence="2">PGA2-like protein</fullName>
    </submittedName>
</protein>
<name>A0A8H4Q4X9_9HYPO</name>
<gene>
    <name evidence="2" type="ORF">GQ602_005077</name>
</gene>
<evidence type="ECO:0000313" key="3">
    <source>
        <dbReference type="Proteomes" id="UP000562929"/>
    </source>
</evidence>
<dbReference type="InterPro" id="IPR011431">
    <property type="entry name" value="Trafficking_Pga2"/>
</dbReference>
<dbReference type="GO" id="GO:0015031">
    <property type="term" value="P:protein transport"/>
    <property type="evidence" value="ECO:0007669"/>
    <property type="project" value="TreeGrafter"/>
</dbReference>
<dbReference type="Pfam" id="PF07543">
    <property type="entry name" value="PGA2"/>
    <property type="match status" value="1"/>
</dbReference>
<evidence type="ECO:0000313" key="2">
    <source>
        <dbReference type="EMBL" id="KAF4585772.1"/>
    </source>
</evidence>
<accession>A0A8H4Q4X9</accession>
<dbReference type="OrthoDB" id="4227028at2759"/>
<sequence>MSHYCTHVTFGMFYLRELLFTHYLELPARIACQPARLAVNSPALDAIEAYRGHVGGVQAMDNQQQQPELNALGKLVARVVEYGHNASNNLQDSFSNLSLQSWIRLIVIVGGYMLLRPYVMKLATKTAVRKLEEEDAKSRSAVKAEPQLTPNEFRGIKEKLYEMPDEGDGTGADWGSKARTRQRQMLKDLLDEEERRRAAENEDADIQEFLED</sequence>
<comment type="caution">
    <text evidence="2">The sequence shown here is derived from an EMBL/GenBank/DDBJ whole genome shotgun (WGS) entry which is preliminary data.</text>
</comment>
<reference evidence="2 3" key="1">
    <citation type="journal article" date="2020" name="G3 (Bethesda)">
        <title>Genetic Underpinnings of Host Manipulation by Ophiocordyceps as Revealed by Comparative Transcriptomics.</title>
        <authorList>
            <person name="Will I."/>
            <person name="Das B."/>
            <person name="Trinh T."/>
            <person name="Brachmann A."/>
            <person name="Ohm R.A."/>
            <person name="de Bekker C."/>
        </authorList>
    </citation>
    <scope>NUCLEOTIDE SEQUENCE [LARGE SCALE GENOMIC DNA]</scope>
    <source>
        <strain evidence="2 3">EC05</strain>
    </source>
</reference>
<feature type="region of interest" description="Disordered" evidence="1">
    <location>
        <begin position="161"/>
        <end position="180"/>
    </location>
</feature>
<dbReference type="Proteomes" id="UP000562929">
    <property type="component" value="Unassembled WGS sequence"/>
</dbReference>
<dbReference type="EMBL" id="JAACLJ010000005">
    <property type="protein sequence ID" value="KAF4585772.1"/>
    <property type="molecule type" value="Genomic_DNA"/>
</dbReference>
<dbReference type="PANTHER" id="PTHR28199:SF1">
    <property type="entry name" value="PROCESSING OF GAS1 AND ALP PROTEIN 2"/>
    <property type="match status" value="1"/>
</dbReference>
<proteinExistence type="predicted"/>
<keyword evidence="3" id="KW-1185">Reference proteome</keyword>
<feature type="region of interest" description="Disordered" evidence="1">
    <location>
        <begin position="135"/>
        <end position="155"/>
    </location>
</feature>
<dbReference type="AlphaFoldDB" id="A0A8H4Q4X9"/>
<evidence type="ECO:0000256" key="1">
    <source>
        <dbReference type="SAM" id="MobiDB-lite"/>
    </source>
</evidence>
<dbReference type="PANTHER" id="PTHR28199">
    <property type="entry name" value="PROCESSING OF GAS1 AND ALP PROTEIN 2"/>
    <property type="match status" value="1"/>
</dbReference>